<proteinExistence type="predicted"/>
<keyword evidence="4" id="KW-1185">Reference proteome</keyword>
<accession>A0ABU6VP27</accession>
<dbReference type="Proteomes" id="UP001341840">
    <property type="component" value="Unassembled WGS sequence"/>
</dbReference>
<feature type="region of interest" description="Disordered" evidence="1">
    <location>
        <begin position="155"/>
        <end position="202"/>
    </location>
</feature>
<evidence type="ECO:0000313" key="3">
    <source>
        <dbReference type="EMBL" id="MED6175357.1"/>
    </source>
</evidence>
<comment type="caution">
    <text evidence="3">The sequence shown here is derived from an EMBL/GenBank/DDBJ whole genome shotgun (WGS) entry which is preliminary data.</text>
</comment>
<dbReference type="InterPro" id="IPR058594">
    <property type="entry name" value="PB1-like_dom_pln"/>
</dbReference>
<evidence type="ECO:0000259" key="2">
    <source>
        <dbReference type="Pfam" id="PF26130"/>
    </source>
</evidence>
<feature type="compositionally biased region" description="Acidic residues" evidence="1">
    <location>
        <begin position="171"/>
        <end position="195"/>
    </location>
</feature>
<name>A0ABU6VP27_9FABA</name>
<dbReference type="EMBL" id="JASCZI010152080">
    <property type="protein sequence ID" value="MED6175357.1"/>
    <property type="molecule type" value="Genomic_DNA"/>
</dbReference>
<organism evidence="3 4">
    <name type="scientific">Stylosanthes scabra</name>
    <dbReference type="NCBI Taxonomy" id="79078"/>
    <lineage>
        <taxon>Eukaryota</taxon>
        <taxon>Viridiplantae</taxon>
        <taxon>Streptophyta</taxon>
        <taxon>Embryophyta</taxon>
        <taxon>Tracheophyta</taxon>
        <taxon>Spermatophyta</taxon>
        <taxon>Magnoliopsida</taxon>
        <taxon>eudicotyledons</taxon>
        <taxon>Gunneridae</taxon>
        <taxon>Pentapetalae</taxon>
        <taxon>rosids</taxon>
        <taxon>fabids</taxon>
        <taxon>Fabales</taxon>
        <taxon>Fabaceae</taxon>
        <taxon>Papilionoideae</taxon>
        <taxon>50 kb inversion clade</taxon>
        <taxon>dalbergioids sensu lato</taxon>
        <taxon>Dalbergieae</taxon>
        <taxon>Pterocarpus clade</taxon>
        <taxon>Stylosanthes</taxon>
    </lineage>
</organism>
<sequence>MRDSNFTINLHHGGRFCDNGYGLVYLGGMVFEEMHFNLDQWPLQEVVSELKQLSYKGCAKLCYCEPDCQLSTGLRELMSDGDAMRMSRFLVSQDVKHCFVYDVDEVRVEVEVEGELDPSSKEDRFDDSVDDGDHEDYFDFAVEDEPFGATSNVFGGMNDPLNEESNKGVGENEEVAANEGVDANDQEDAAGEESEGGTFSMVMRLRI</sequence>
<dbReference type="Pfam" id="PF26130">
    <property type="entry name" value="PB1-like"/>
    <property type="match status" value="1"/>
</dbReference>
<feature type="domain" description="PB1-like" evidence="2">
    <location>
        <begin position="3"/>
        <end position="101"/>
    </location>
</feature>
<evidence type="ECO:0000256" key="1">
    <source>
        <dbReference type="SAM" id="MobiDB-lite"/>
    </source>
</evidence>
<evidence type="ECO:0000313" key="4">
    <source>
        <dbReference type="Proteomes" id="UP001341840"/>
    </source>
</evidence>
<protein>
    <recommendedName>
        <fullName evidence="2">PB1-like domain-containing protein</fullName>
    </recommendedName>
</protein>
<reference evidence="3 4" key="1">
    <citation type="journal article" date="2023" name="Plants (Basel)">
        <title>Bridging the Gap: Combining Genomics and Transcriptomics Approaches to Understand Stylosanthes scabra, an Orphan Legume from the Brazilian Caatinga.</title>
        <authorList>
            <person name="Ferreira-Neto J.R.C."/>
            <person name="da Silva M.D."/>
            <person name="Binneck E."/>
            <person name="de Melo N.F."/>
            <person name="da Silva R.H."/>
            <person name="de Melo A.L.T.M."/>
            <person name="Pandolfi V."/>
            <person name="Bustamante F.O."/>
            <person name="Brasileiro-Vidal A.C."/>
            <person name="Benko-Iseppon A.M."/>
        </authorList>
    </citation>
    <scope>NUCLEOTIDE SEQUENCE [LARGE SCALE GENOMIC DNA]</scope>
    <source>
        <tissue evidence="3">Leaves</tissue>
    </source>
</reference>
<gene>
    <name evidence="3" type="ORF">PIB30_077539</name>
</gene>